<dbReference type="InterPro" id="IPR014226">
    <property type="entry name" value="Spore_IM_YlbJ"/>
</dbReference>
<dbReference type="NCBIfam" id="TIGR02871">
    <property type="entry name" value="spore_ylbJ"/>
    <property type="match status" value="1"/>
</dbReference>
<feature type="domain" description="Nucleoside transporter/FeoB GTPase Gate" evidence="2">
    <location>
        <begin position="45"/>
        <end position="125"/>
    </location>
</feature>
<feature type="transmembrane region" description="Helical" evidence="1">
    <location>
        <begin position="229"/>
        <end position="262"/>
    </location>
</feature>
<evidence type="ECO:0000313" key="3">
    <source>
        <dbReference type="EMBL" id="BCJ85419.1"/>
    </source>
</evidence>
<dbReference type="EMBL" id="AP023366">
    <property type="protein sequence ID" value="BCJ85419.1"/>
    <property type="molecule type" value="Genomic_DNA"/>
</dbReference>
<gene>
    <name evidence="3" type="ORF">skT53_04040</name>
</gene>
<feature type="transmembrane region" description="Helical" evidence="1">
    <location>
        <begin position="329"/>
        <end position="350"/>
    </location>
</feature>
<evidence type="ECO:0000259" key="2">
    <source>
        <dbReference type="Pfam" id="PF07670"/>
    </source>
</evidence>
<dbReference type="AlphaFoldDB" id="A0A7I8D8U3"/>
<keyword evidence="1" id="KW-0472">Membrane</keyword>
<keyword evidence="1" id="KW-0812">Transmembrane</keyword>
<dbReference type="KEGG" id="eff:skT53_04040"/>
<dbReference type="Pfam" id="PF07670">
    <property type="entry name" value="Gate"/>
    <property type="match status" value="1"/>
</dbReference>
<feature type="transmembrane region" description="Helical" evidence="1">
    <location>
        <begin position="148"/>
        <end position="168"/>
    </location>
</feature>
<dbReference type="RefSeq" id="WP_200759546.1">
    <property type="nucleotide sequence ID" value="NZ_AP023366.1"/>
</dbReference>
<evidence type="ECO:0000256" key="1">
    <source>
        <dbReference type="SAM" id="Phobius"/>
    </source>
</evidence>
<proteinExistence type="predicted"/>
<sequence>MPGLLKRSTTPLLAIVVVFMTLSLVFYPKEGFEAGVSGMKVFWEVIIPSLLPFFILSELLLGAGVVHALGVLLEPLMRPLFSVPGVGAFALSMGLAAGYPMDAVITAKFRESKLCTRVEGERLLAFTNTADPMFMFGGVAVGMFRNPAIGSLLAAAHYIAAFLVGICFKLYGLGKDKEAAVGQRATGNLFARAYREMIRAREEDGRPFGKLLGDAVNDSIKTLLMIGGFIIFFSVVIKVLTLAAVIPLLALPIVGLFNLFGIDLSLVNPFLSGIFEIDIGSAQAAVTHAPLIQQLLIVSFIIAWSGLSVHAQVASVLTGTDIRFTPYVVARLLHGVLAAVFTVLLFNWGVGQSDASVWAPLPSTISTAVAEPSTAARWLASLSALKNWFLLIGGLTLFSVAVYLVRNVRIVFFRTRMNEK</sequence>
<feature type="transmembrane region" description="Helical" evidence="1">
    <location>
        <begin position="12"/>
        <end position="29"/>
    </location>
</feature>
<protein>
    <submittedName>
        <fullName evidence="3">Sporulation integral membrane protein YlbJ</fullName>
    </submittedName>
</protein>
<evidence type="ECO:0000313" key="4">
    <source>
        <dbReference type="Proteomes" id="UP000593802"/>
    </source>
</evidence>
<dbReference type="InterPro" id="IPR011642">
    <property type="entry name" value="Gate_dom"/>
</dbReference>
<feature type="transmembrane region" description="Helical" evidence="1">
    <location>
        <begin position="388"/>
        <end position="406"/>
    </location>
</feature>
<name>A0A7I8D8U3_9BACL</name>
<accession>A0A7I8D8U3</accession>
<keyword evidence="1" id="KW-1133">Transmembrane helix</keyword>
<feature type="transmembrane region" description="Helical" evidence="1">
    <location>
        <begin position="295"/>
        <end position="317"/>
    </location>
</feature>
<dbReference type="Proteomes" id="UP000593802">
    <property type="component" value="Chromosome"/>
</dbReference>
<feature type="transmembrane region" description="Helical" evidence="1">
    <location>
        <begin position="49"/>
        <end position="73"/>
    </location>
</feature>
<reference evidence="3 4" key="1">
    <citation type="submission" date="2020-08" db="EMBL/GenBank/DDBJ databases">
        <title>Complete Genome Sequence of Effusibacillus dendaii Strain skT53, Isolated from Farmland soil.</title>
        <authorList>
            <person name="Konishi T."/>
            <person name="Kawasaki H."/>
        </authorList>
    </citation>
    <scope>NUCLEOTIDE SEQUENCE [LARGE SCALE GENOMIC DNA]</scope>
    <source>
        <strain evidence="4">skT53</strain>
    </source>
</reference>
<keyword evidence="4" id="KW-1185">Reference proteome</keyword>
<feature type="transmembrane region" description="Helical" evidence="1">
    <location>
        <begin position="80"/>
        <end position="99"/>
    </location>
</feature>
<organism evidence="3 4">
    <name type="scientific">Effusibacillus dendaii</name>
    <dbReference type="NCBI Taxonomy" id="2743772"/>
    <lineage>
        <taxon>Bacteria</taxon>
        <taxon>Bacillati</taxon>
        <taxon>Bacillota</taxon>
        <taxon>Bacilli</taxon>
        <taxon>Bacillales</taxon>
        <taxon>Alicyclobacillaceae</taxon>
        <taxon>Effusibacillus</taxon>
    </lineage>
</organism>